<name>A0AAV7QGE4_PLEWA</name>
<evidence type="ECO:0000313" key="1">
    <source>
        <dbReference type="EMBL" id="KAJ1137315.1"/>
    </source>
</evidence>
<gene>
    <name evidence="1" type="ORF">NDU88_003727</name>
</gene>
<accession>A0AAV7QGE4</accession>
<evidence type="ECO:0000313" key="2">
    <source>
        <dbReference type="Proteomes" id="UP001066276"/>
    </source>
</evidence>
<comment type="caution">
    <text evidence="1">The sequence shown here is derived from an EMBL/GenBank/DDBJ whole genome shotgun (WGS) entry which is preliminary data.</text>
</comment>
<proteinExistence type="predicted"/>
<reference evidence="1" key="1">
    <citation type="journal article" date="2022" name="bioRxiv">
        <title>Sequencing and chromosome-scale assembly of the giantPleurodeles waltlgenome.</title>
        <authorList>
            <person name="Brown T."/>
            <person name="Elewa A."/>
            <person name="Iarovenko S."/>
            <person name="Subramanian E."/>
            <person name="Araus A.J."/>
            <person name="Petzold A."/>
            <person name="Susuki M."/>
            <person name="Suzuki K.-i.T."/>
            <person name="Hayashi T."/>
            <person name="Toyoda A."/>
            <person name="Oliveira C."/>
            <person name="Osipova E."/>
            <person name="Leigh N.D."/>
            <person name="Simon A."/>
            <person name="Yun M.H."/>
        </authorList>
    </citation>
    <scope>NUCLEOTIDE SEQUENCE</scope>
    <source>
        <strain evidence="1">20211129_DDA</strain>
        <tissue evidence="1">Liver</tissue>
    </source>
</reference>
<organism evidence="1 2">
    <name type="scientific">Pleurodeles waltl</name>
    <name type="common">Iberian ribbed newt</name>
    <dbReference type="NCBI Taxonomy" id="8319"/>
    <lineage>
        <taxon>Eukaryota</taxon>
        <taxon>Metazoa</taxon>
        <taxon>Chordata</taxon>
        <taxon>Craniata</taxon>
        <taxon>Vertebrata</taxon>
        <taxon>Euteleostomi</taxon>
        <taxon>Amphibia</taxon>
        <taxon>Batrachia</taxon>
        <taxon>Caudata</taxon>
        <taxon>Salamandroidea</taxon>
        <taxon>Salamandridae</taxon>
        <taxon>Pleurodelinae</taxon>
        <taxon>Pleurodeles</taxon>
    </lineage>
</organism>
<keyword evidence="2" id="KW-1185">Reference proteome</keyword>
<sequence>MLINAGLYRGQCHSDRRAQLQTPPYEKERTKAGLDVVDIGIPDKKRHSAYLALAVLHHLHRFLHSHCGTGCSSILRGGDTQAFTPAHSAFRMTEEVGSLVTIELPGMLQGISDAVSPSNTNPECCSADEIPRAYADKIEQTAGLLLGPLIDRASVGDGAMEKPGEFEEDGKGVCPCRPCGLRGDG</sequence>
<dbReference type="Proteomes" id="UP001066276">
    <property type="component" value="Chromosome 6"/>
</dbReference>
<dbReference type="EMBL" id="JANPWB010000010">
    <property type="protein sequence ID" value="KAJ1137315.1"/>
    <property type="molecule type" value="Genomic_DNA"/>
</dbReference>
<protein>
    <submittedName>
        <fullName evidence="1">Uncharacterized protein</fullName>
    </submittedName>
</protein>
<dbReference type="AlphaFoldDB" id="A0AAV7QGE4"/>